<dbReference type="EMBL" id="AOHW01000031">
    <property type="protein sequence ID" value="ELY40749.1"/>
    <property type="molecule type" value="Genomic_DNA"/>
</dbReference>
<dbReference type="eggNOG" id="arCOG11851">
    <property type="taxonomic scope" value="Archaea"/>
</dbReference>
<accession>L9VU91</accession>
<dbReference type="OrthoDB" id="206185at2157"/>
<name>L9VU91_9EURY</name>
<gene>
    <name evidence="2" type="ORF">C496_11198</name>
</gene>
<dbReference type="STRING" id="1114856.GCA_000383975_02662"/>
<evidence type="ECO:0000313" key="2">
    <source>
        <dbReference type="EMBL" id="ELY40749.1"/>
    </source>
</evidence>
<keyword evidence="3" id="KW-1185">Reference proteome</keyword>
<dbReference type="Proteomes" id="UP000011599">
    <property type="component" value="Unassembled WGS sequence"/>
</dbReference>
<reference evidence="2 3" key="1">
    <citation type="journal article" date="2014" name="PLoS Genet.">
        <title>Phylogenetically driven sequencing of extremely halophilic archaea reveals strategies for static and dynamic osmo-response.</title>
        <authorList>
            <person name="Becker E.A."/>
            <person name="Seitzer P.M."/>
            <person name="Tritt A."/>
            <person name="Larsen D."/>
            <person name="Krusor M."/>
            <person name="Yao A.I."/>
            <person name="Wu D."/>
            <person name="Madern D."/>
            <person name="Eisen J.A."/>
            <person name="Darling A.E."/>
            <person name="Facciotti M.T."/>
        </authorList>
    </citation>
    <scope>NUCLEOTIDE SEQUENCE [LARGE SCALE GENOMIC DNA]</scope>
    <source>
        <strain evidence="2 3">GA33</strain>
    </source>
</reference>
<proteinExistence type="predicted"/>
<sequence>MTDRPPSPQTPTALSTTAADEDRVVATTPQLTARIEDAVGCRLDESVLEELLLELDRSEYVEWVTMTRNGEYVWDLTDSPDLIADAVATAVVERVEGWLEGKLDD</sequence>
<evidence type="ECO:0000313" key="3">
    <source>
        <dbReference type="Proteomes" id="UP000011599"/>
    </source>
</evidence>
<comment type="caution">
    <text evidence="2">The sequence shown here is derived from an EMBL/GenBank/DDBJ whole genome shotgun (WGS) entry which is preliminary data.</text>
</comment>
<evidence type="ECO:0000256" key="1">
    <source>
        <dbReference type="SAM" id="MobiDB-lite"/>
    </source>
</evidence>
<protein>
    <submittedName>
        <fullName evidence="2">Uncharacterized protein</fullName>
    </submittedName>
</protein>
<dbReference type="AlphaFoldDB" id="L9VU91"/>
<dbReference type="PATRIC" id="fig|1114856.3.peg.2331"/>
<dbReference type="RefSeq" id="WP_006090070.1">
    <property type="nucleotide sequence ID" value="NZ_AOHW01000031.1"/>
</dbReference>
<feature type="region of interest" description="Disordered" evidence="1">
    <location>
        <begin position="1"/>
        <end position="23"/>
    </location>
</feature>
<organism evidence="2 3">
    <name type="scientific">Natronorubrum tibetense GA33</name>
    <dbReference type="NCBI Taxonomy" id="1114856"/>
    <lineage>
        <taxon>Archaea</taxon>
        <taxon>Methanobacteriati</taxon>
        <taxon>Methanobacteriota</taxon>
        <taxon>Stenosarchaea group</taxon>
        <taxon>Halobacteria</taxon>
        <taxon>Halobacteriales</taxon>
        <taxon>Natrialbaceae</taxon>
        <taxon>Natronorubrum</taxon>
    </lineage>
</organism>